<dbReference type="Proteomes" id="UP000051913">
    <property type="component" value="Unassembled WGS sequence"/>
</dbReference>
<organism evidence="1 2">
    <name type="scientific">Bradyrhizobium valentinum</name>
    <dbReference type="NCBI Taxonomy" id="1518501"/>
    <lineage>
        <taxon>Bacteria</taxon>
        <taxon>Pseudomonadati</taxon>
        <taxon>Pseudomonadota</taxon>
        <taxon>Alphaproteobacteria</taxon>
        <taxon>Hyphomicrobiales</taxon>
        <taxon>Nitrobacteraceae</taxon>
        <taxon>Bradyrhizobium</taxon>
    </lineage>
</organism>
<keyword evidence="2" id="KW-1185">Reference proteome</keyword>
<sequence length="70" mass="7918">MIGGAARIRVDKIKVRLGLREMPETIVVDETTGRLYNEHLSAFVCGDRHAGDQGTWQYPAMPVARLHQRE</sequence>
<dbReference type="AlphaFoldDB" id="A0A0R3LYH0"/>
<dbReference type="EMBL" id="LLXX01000024">
    <property type="protein sequence ID" value="KRR12908.1"/>
    <property type="molecule type" value="Genomic_DNA"/>
</dbReference>
<proteinExistence type="predicted"/>
<evidence type="ECO:0000313" key="1">
    <source>
        <dbReference type="EMBL" id="KRR12908.1"/>
    </source>
</evidence>
<protein>
    <submittedName>
        <fullName evidence="1">Uncharacterized protein</fullName>
    </submittedName>
</protein>
<comment type="caution">
    <text evidence="1">The sequence shown here is derived from an EMBL/GenBank/DDBJ whole genome shotgun (WGS) entry which is preliminary data.</text>
</comment>
<name>A0A0R3LYH0_9BRAD</name>
<reference evidence="1 2" key="1">
    <citation type="submission" date="2014-03" db="EMBL/GenBank/DDBJ databases">
        <title>Bradyrhizobium valentinum sp. nov., isolated from effective nodules of Lupinus mariae-josephae, a lupine endemic of basic-lime soils in Eastern Spain.</title>
        <authorList>
            <person name="Duran D."/>
            <person name="Rey L."/>
            <person name="Navarro A."/>
            <person name="Busquets A."/>
            <person name="Imperial J."/>
            <person name="Ruiz-Argueso T."/>
        </authorList>
    </citation>
    <scope>NUCLEOTIDE SEQUENCE [LARGE SCALE GENOMIC DNA]</scope>
    <source>
        <strain evidence="1 2">LmjM3</strain>
    </source>
</reference>
<evidence type="ECO:0000313" key="2">
    <source>
        <dbReference type="Proteomes" id="UP000051913"/>
    </source>
</evidence>
<gene>
    <name evidence="1" type="ORF">CP49_16960</name>
</gene>
<accession>A0A0R3LYH0</accession>